<sequence length="12" mass="1372">MLILGCQSEHKL</sequence>
<dbReference type="EMBL" id="GBXM01032410">
    <property type="protein sequence ID" value="JAH76167.1"/>
    <property type="molecule type" value="Transcribed_RNA"/>
</dbReference>
<protein>
    <submittedName>
        <fullName evidence="1">Uncharacterized protein</fullName>
    </submittedName>
</protein>
<organism evidence="1">
    <name type="scientific">Anguilla anguilla</name>
    <name type="common">European freshwater eel</name>
    <name type="synonym">Muraena anguilla</name>
    <dbReference type="NCBI Taxonomy" id="7936"/>
    <lineage>
        <taxon>Eukaryota</taxon>
        <taxon>Metazoa</taxon>
        <taxon>Chordata</taxon>
        <taxon>Craniata</taxon>
        <taxon>Vertebrata</taxon>
        <taxon>Euteleostomi</taxon>
        <taxon>Actinopterygii</taxon>
        <taxon>Neopterygii</taxon>
        <taxon>Teleostei</taxon>
        <taxon>Anguilliformes</taxon>
        <taxon>Anguillidae</taxon>
        <taxon>Anguilla</taxon>
    </lineage>
</organism>
<reference evidence="1" key="2">
    <citation type="journal article" date="2015" name="Fish Shellfish Immunol.">
        <title>Early steps in the European eel (Anguilla anguilla)-Vibrio vulnificus interaction in the gills: Role of the RtxA13 toxin.</title>
        <authorList>
            <person name="Callol A."/>
            <person name="Pajuelo D."/>
            <person name="Ebbesson L."/>
            <person name="Teles M."/>
            <person name="MacKenzie S."/>
            <person name="Amaro C."/>
        </authorList>
    </citation>
    <scope>NUCLEOTIDE SEQUENCE</scope>
</reference>
<accession>A0A0E9W160</accession>
<proteinExistence type="predicted"/>
<name>A0A0E9W160_ANGAN</name>
<dbReference type="EMBL" id="GBXM01025317">
    <property type="protein sequence ID" value="JAH83260.1"/>
    <property type="molecule type" value="Transcribed_RNA"/>
</dbReference>
<reference evidence="1" key="1">
    <citation type="submission" date="2014-11" db="EMBL/GenBank/DDBJ databases">
        <authorList>
            <person name="Amaro Gonzalez C."/>
        </authorList>
    </citation>
    <scope>NUCLEOTIDE SEQUENCE</scope>
</reference>
<evidence type="ECO:0000313" key="1">
    <source>
        <dbReference type="EMBL" id="JAH83260.1"/>
    </source>
</evidence>